<protein>
    <submittedName>
        <fullName evidence="2">Uncharacterized protein</fullName>
    </submittedName>
</protein>
<gene>
    <name evidence="2" type="ORF">FA13DRAFT_1708233</name>
</gene>
<dbReference type="OrthoDB" id="2905268at2759"/>
<sequence length="378" mass="41986">MSDPLAGDKTGRPQLLPEYAPPGLGPVDFWMERSNLAGIMIACVAYGILFTLFVQCVYLLRNSVVARTKQAKMLSVYSFVLWVLATLGIAGNIKFIQMTYIDYRNYPGGPNAFTFDFYTLPINMLGLVVYVLMNWAADGLLLYRFMVIYNFKWALLIFPGHHVPGHSRHRQITHHDLRHLTGLSVAMVVFTMNPAIGFWAPITINIGIAYWSTSIALNVILTVSIVGRLMFMRRKIRRLLGPKHDSPYTSVIAMLVESASLYTAWALVFMVCYAKGDIFQNVVLPSLGHIQVIAPLLIIFRFAQGKAWTSNTSTGMLSGNPSSTLPSFEARKGPLSASNISRTGANSFPLTTLTDSTAHLETDQEKTIYSHNSSGKAY</sequence>
<feature type="transmembrane region" description="Helical" evidence="1">
    <location>
        <begin position="120"/>
        <end position="143"/>
    </location>
</feature>
<organism evidence="2 3">
    <name type="scientific">Coprinellus micaceus</name>
    <name type="common">Glistening ink-cap mushroom</name>
    <name type="synonym">Coprinus micaceus</name>
    <dbReference type="NCBI Taxonomy" id="71717"/>
    <lineage>
        <taxon>Eukaryota</taxon>
        <taxon>Fungi</taxon>
        <taxon>Dikarya</taxon>
        <taxon>Basidiomycota</taxon>
        <taxon>Agaricomycotina</taxon>
        <taxon>Agaricomycetes</taxon>
        <taxon>Agaricomycetidae</taxon>
        <taxon>Agaricales</taxon>
        <taxon>Agaricineae</taxon>
        <taxon>Psathyrellaceae</taxon>
        <taxon>Coprinellus</taxon>
    </lineage>
</organism>
<evidence type="ECO:0000313" key="3">
    <source>
        <dbReference type="Proteomes" id="UP000298030"/>
    </source>
</evidence>
<name>A0A4Y7TGW1_COPMI</name>
<keyword evidence="1" id="KW-0812">Transmembrane</keyword>
<feature type="transmembrane region" description="Helical" evidence="1">
    <location>
        <begin position="80"/>
        <end position="100"/>
    </location>
</feature>
<keyword evidence="1" id="KW-0472">Membrane</keyword>
<dbReference type="EMBL" id="QPFP01000012">
    <property type="protein sequence ID" value="TEB33420.1"/>
    <property type="molecule type" value="Genomic_DNA"/>
</dbReference>
<feature type="transmembrane region" description="Helical" evidence="1">
    <location>
        <begin position="36"/>
        <end position="60"/>
    </location>
</feature>
<keyword evidence="3" id="KW-1185">Reference proteome</keyword>
<feature type="transmembrane region" description="Helical" evidence="1">
    <location>
        <begin position="282"/>
        <end position="303"/>
    </location>
</feature>
<proteinExistence type="predicted"/>
<dbReference type="AlphaFoldDB" id="A0A4Y7TGW1"/>
<comment type="caution">
    <text evidence="2">The sequence shown here is derived from an EMBL/GenBank/DDBJ whole genome shotgun (WGS) entry which is preliminary data.</text>
</comment>
<dbReference type="Proteomes" id="UP000298030">
    <property type="component" value="Unassembled WGS sequence"/>
</dbReference>
<feature type="transmembrane region" description="Helical" evidence="1">
    <location>
        <begin position="251"/>
        <end position="276"/>
    </location>
</feature>
<evidence type="ECO:0000256" key="1">
    <source>
        <dbReference type="SAM" id="Phobius"/>
    </source>
</evidence>
<evidence type="ECO:0000313" key="2">
    <source>
        <dbReference type="EMBL" id="TEB33420.1"/>
    </source>
</evidence>
<feature type="transmembrane region" description="Helical" evidence="1">
    <location>
        <begin position="208"/>
        <end position="231"/>
    </location>
</feature>
<feature type="transmembrane region" description="Helical" evidence="1">
    <location>
        <begin position="180"/>
        <end position="202"/>
    </location>
</feature>
<accession>A0A4Y7TGW1</accession>
<reference evidence="2 3" key="1">
    <citation type="journal article" date="2019" name="Nat. Ecol. Evol.">
        <title>Megaphylogeny resolves global patterns of mushroom evolution.</title>
        <authorList>
            <person name="Varga T."/>
            <person name="Krizsan K."/>
            <person name="Foldi C."/>
            <person name="Dima B."/>
            <person name="Sanchez-Garcia M."/>
            <person name="Sanchez-Ramirez S."/>
            <person name="Szollosi G.J."/>
            <person name="Szarkandi J.G."/>
            <person name="Papp V."/>
            <person name="Albert L."/>
            <person name="Andreopoulos W."/>
            <person name="Angelini C."/>
            <person name="Antonin V."/>
            <person name="Barry K.W."/>
            <person name="Bougher N.L."/>
            <person name="Buchanan P."/>
            <person name="Buyck B."/>
            <person name="Bense V."/>
            <person name="Catcheside P."/>
            <person name="Chovatia M."/>
            <person name="Cooper J."/>
            <person name="Damon W."/>
            <person name="Desjardin D."/>
            <person name="Finy P."/>
            <person name="Geml J."/>
            <person name="Haridas S."/>
            <person name="Hughes K."/>
            <person name="Justo A."/>
            <person name="Karasinski D."/>
            <person name="Kautmanova I."/>
            <person name="Kiss B."/>
            <person name="Kocsube S."/>
            <person name="Kotiranta H."/>
            <person name="LaButti K.M."/>
            <person name="Lechner B.E."/>
            <person name="Liimatainen K."/>
            <person name="Lipzen A."/>
            <person name="Lukacs Z."/>
            <person name="Mihaltcheva S."/>
            <person name="Morgado L.N."/>
            <person name="Niskanen T."/>
            <person name="Noordeloos M.E."/>
            <person name="Ohm R.A."/>
            <person name="Ortiz-Santana B."/>
            <person name="Ovrebo C."/>
            <person name="Racz N."/>
            <person name="Riley R."/>
            <person name="Savchenko A."/>
            <person name="Shiryaev A."/>
            <person name="Soop K."/>
            <person name="Spirin V."/>
            <person name="Szebenyi C."/>
            <person name="Tomsovsky M."/>
            <person name="Tulloss R.E."/>
            <person name="Uehling J."/>
            <person name="Grigoriev I.V."/>
            <person name="Vagvolgyi C."/>
            <person name="Papp T."/>
            <person name="Martin F.M."/>
            <person name="Miettinen O."/>
            <person name="Hibbett D.S."/>
            <person name="Nagy L.G."/>
        </authorList>
    </citation>
    <scope>NUCLEOTIDE SEQUENCE [LARGE SCALE GENOMIC DNA]</scope>
    <source>
        <strain evidence="2 3">FP101781</strain>
    </source>
</reference>
<keyword evidence="1" id="KW-1133">Transmembrane helix</keyword>